<evidence type="ECO:0000313" key="1">
    <source>
        <dbReference type="EMBL" id="CAJ0607744.1"/>
    </source>
</evidence>
<comment type="caution">
    <text evidence="1">The sequence shown here is derived from an EMBL/GenBank/DDBJ whole genome shotgun (WGS) entry which is preliminary data.</text>
</comment>
<dbReference type="AlphaFoldDB" id="A0AA36MCB9"/>
<name>A0AA36MCB9_CYLNA</name>
<evidence type="ECO:0000313" key="2">
    <source>
        <dbReference type="Proteomes" id="UP001176961"/>
    </source>
</evidence>
<organism evidence="1 2">
    <name type="scientific">Cylicocyclus nassatus</name>
    <name type="common">Nematode worm</name>
    <dbReference type="NCBI Taxonomy" id="53992"/>
    <lineage>
        <taxon>Eukaryota</taxon>
        <taxon>Metazoa</taxon>
        <taxon>Ecdysozoa</taxon>
        <taxon>Nematoda</taxon>
        <taxon>Chromadorea</taxon>
        <taxon>Rhabditida</taxon>
        <taxon>Rhabditina</taxon>
        <taxon>Rhabditomorpha</taxon>
        <taxon>Strongyloidea</taxon>
        <taxon>Strongylidae</taxon>
        <taxon>Cylicocyclus</taxon>
    </lineage>
</organism>
<sequence length="75" mass="8697">MNTEDRESFNEEMSFMVEEVRQSRAATTLMERFCFQRSENEERQADASHSESRVRIVPLSPAISEEDLVIAVNND</sequence>
<accession>A0AA36MCB9</accession>
<gene>
    <name evidence="1" type="ORF">CYNAS_LOCUS19727</name>
</gene>
<dbReference type="Proteomes" id="UP001176961">
    <property type="component" value="Unassembled WGS sequence"/>
</dbReference>
<dbReference type="EMBL" id="CATQJL010000316">
    <property type="protein sequence ID" value="CAJ0607744.1"/>
    <property type="molecule type" value="Genomic_DNA"/>
</dbReference>
<protein>
    <submittedName>
        <fullName evidence="1">Uncharacterized protein</fullName>
    </submittedName>
</protein>
<reference evidence="1" key="1">
    <citation type="submission" date="2023-07" db="EMBL/GenBank/DDBJ databases">
        <authorList>
            <consortium name="CYATHOMIX"/>
        </authorList>
    </citation>
    <scope>NUCLEOTIDE SEQUENCE</scope>
    <source>
        <strain evidence="1">N/A</strain>
    </source>
</reference>
<keyword evidence="2" id="KW-1185">Reference proteome</keyword>
<proteinExistence type="predicted"/>